<evidence type="ECO:0000256" key="1">
    <source>
        <dbReference type="ARBA" id="ARBA00007613"/>
    </source>
</evidence>
<organism evidence="4 5">
    <name type="scientific">Sulfitobacter albidus</name>
    <dbReference type="NCBI Taxonomy" id="2829501"/>
    <lineage>
        <taxon>Bacteria</taxon>
        <taxon>Pseudomonadati</taxon>
        <taxon>Pseudomonadota</taxon>
        <taxon>Alphaproteobacteria</taxon>
        <taxon>Rhodobacterales</taxon>
        <taxon>Roseobacteraceae</taxon>
        <taxon>Sulfitobacter</taxon>
    </lineage>
</organism>
<keyword evidence="2" id="KW-0564">Palmitate</keyword>
<sequence length="460" mass="48487">MLSLLGACAAVGPDYQAPTADVAATALPSASGVALRADATAQFWWREVKDTRLTQLVESALAANYDIAIAAANLEAARAQLRETSLNRLPDITGSASTERSREARVPGVPRETQSPSTVSANLSWELDLFGRLRRQTEARRANADAAAALLADAQRLIAADVALAYADLREAQVRRAVAQRNRQNQRRTVEITQTQFDAGSTDRLNLLRAQSQLQTTEASLPTYAASERGALNRLTTLTARAPGALDATLKSGTGFPSLPGVITAGNVPALLRARPDIRAAERDLARATAEIGVSTADLFPTLSVTGRLGRSGADPAGLGRSGSSFFGVGPSVTVALFDRNEIHARIAQSRAAADGALATYQSRVVEALSEADTALSDYAQQGRRTVLLGRAVASAREASALARVQFEVGTEPLQTLLDTENTQLVAEDAQAAAQAERLRALIRVYRAFAIGPVATAPAG</sequence>
<keyword evidence="2" id="KW-0449">Lipoprotein</keyword>
<dbReference type="InterPro" id="IPR003423">
    <property type="entry name" value="OMP_efflux"/>
</dbReference>
<keyword evidence="2" id="KW-0472">Membrane</keyword>
<feature type="region of interest" description="Disordered" evidence="3">
    <location>
        <begin position="90"/>
        <end position="119"/>
    </location>
</feature>
<name>A0A975PL02_9RHOB</name>
<evidence type="ECO:0000256" key="3">
    <source>
        <dbReference type="SAM" id="MobiDB-lite"/>
    </source>
</evidence>
<dbReference type="GO" id="GO:0005886">
    <property type="term" value="C:plasma membrane"/>
    <property type="evidence" value="ECO:0007669"/>
    <property type="project" value="UniProtKB-SubCell"/>
</dbReference>
<proteinExistence type="inferred from homology"/>
<evidence type="ECO:0000313" key="5">
    <source>
        <dbReference type="Proteomes" id="UP000683291"/>
    </source>
</evidence>
<evidence type="ECO:0000313" key="4">
    <source>
        <dbReference type="EMBL" id="QUJ75257.1"/>
    </source>
</evidence>
<dbReference type="NCBIfam" id="TIGR01845">
    <property type="entry name" value="outer_NodT"/>
    <property type="match status" value="1"/>
</dbReference>
<accession>A0A975PL02</accession>
<dbReference type="AlphaFoldDB" id="A0A975PL02"/>
<keyword evidence="2" id="KW-1134">Transmembrane beta strand</keyword>
<keyword evidence="5" id="KW-1185">Reference proteome</keyword>
<dbReference type="GO" id="GO:0015562">
    <property type="term" value="F:efflux transmembrane transporter activity"/>
    <property type="evidence" value="ECO:0007669"/>
    <property type="project" value="InterPro"/>
</dbReference>
<dbReference type="EMBL" id="CP073581">
    <property type="protein sequence ID" value="QUJ75257.1"/>
    <property type="molecule type" value="Genomic_DNA"/>
</dbReference>
<evidence type="ECO:0000256" key="2">
    <source>
        <dbReference type="RuleBase" id="RU362097"/>
    </source>
</evidence>
<reference evidence="4" key="1">
    <citation type="submission" date="2021-04" db="EMBL/GenBank/DDBJ databases">
        <title>Complete genome sequence for Sulfitobacter sp. strain JK7-1.</title>
        <authorList>
            <person name="Park S.-J."/>
        </authorList>
    </citation>
    <scope>NUCLEOTIDE SEQUENCE</scope>
    <source>
        <strain evidence="4">JK7-1</strain>
    </source>
</reference>
<dbReference type="Proteomes" id="UP000683291">
    <property type="component" value="Chromosome 1"/>
</dbReference>
<dbReference type="PANTHER" id="PTHR30203">
    <property type="entry name" value="OUTER MEMBRANE CATION EFFLUX PROTEIN"/>
    <property type="match status" value="1"/>
</dbReference>
<dbReference type="Gene3D" id="1.20.1600.10">
    <property type="entry name" value="Outer membrane efflux proteins (OEP)"/>
    <property type="match status" value="1"/>
</dbReference>
<dbReference type="RefSeq" id="WP_212703462.1">
    <property type="nucleotide sequence ID" value="NZ_CP073581.1"/>
</dbReference>
<dbReference type="Gene3D" id="2.20.200.10">
    <property type="entry name" value="Outer membrane efflux proteins (OEP)"/>
    <property type="match status" value="1"/>
</dbReference>
<keyword evidence="2" id="KW-0812">Transmembrane</keyword>
<dbReference type="KEGG" id="sual:KDD17_09550"/>
<dbReference type="Pfam" id="PF02321">
    <property type="entry name" value="OEP"/>
    <property type="match status" value="2"/>
</dbReference>
<protein>
    <submittedName>
        <fullName evidence="4">Efflux transporter outer membrane subunit</fullName>
    </submittedName>
</protein>
<comment type="similarity">
    <text evidence="1 2">Belongs to the outer membrane factor (OMF) (TC 1.B.17) family.</text>
</comment>
<dbReference type="SUPFAM" id="SSF56954">
    <property type="entry name" value="Outer membrane efflux proteins (OEP)"/>
    <property type="match status" value="1"/>
</dbReference>
<dbReference type="InterPro" id="IPR010131">
    <property type="entry name" value="MdtP/NodT-like"/>
</dbReference>
<comment type="subcellular location">
    <subcellularLocation>
        <location evidence="2">Cell membrane</location>
        <topology evidence="2">Lipid-anchor</topology>
    </subcellularLocation>
</comment>
<gene>
    <name evidence="4" type="ORF">KDD17_09550</name>
</gene>
<dbReference type="PANTHER" id="PTHR30203:SF25">
    <property type="entry name" value="OUTER MEMBRANE PROTEIN-RELATED"/>
    <property type="match status" value="1"/>
</dbReference>